<dbReference type="InterPro" id="IPR000262">
    <property type="entry name" value="FMN-dep_DH"/>
</dbReference>
<keyword evidence="8" id="KW-1185">Reference proteome</keyword>
<evidence type="ECO:0000256" key="4">
    <source>
        <dbReference type="PIRSR" id="PIRSR000138-1"/>
    </source>
</evidence>
<evidence type="ECO:0000256" key="1">
    <source>
        <dbReference type="ARBA" id="ARBA00001917"/>
    </source>
</evidence>
<feature type="binding site" evidence="5">
    <location>
        <begin position="359"/>
        <end position="363"/>
    </location>
    <ligand>
        <name>FMN</name>
        <dbReference type="ChEBI" id="CHEBI:58210"/>
    </ligand>
</feature>
<feature type="binding site" evidence="5">
    <location>
        <position position="189"/>
    </location>
    <ligand>
        <name>FMN</name>
        <dbReference type="ChEBI" id="CHEBI:58210"/>
    </ligand>
</feature>
<keyword evidence="5" id="KW-0285">Flavoprotein</keyword>
<dbReference type="InterPro" id="IPR013785">
    <property type="entry name" value="Aldolase_TIM"/>
</dbReference>
<comment type="caution">
    <text evidence="7">The sequence shown here is derived from an EMBL/GenBank/DDBJ whole genome shotgun (WGS) entry which is preliminary data.</text>
</comment>
<dbReference type="Gene3D" id="3.20.20.70">
    <property type="entry name" value="Aldolase class I"/>
    <property type="match status" value="1"/>
</dbReference>
<dbReference type="PIRSF" id="PIRSF000138">
    <property type="entry name" value="Al-hdrx_acd_dh"/>
    <property type="match status" value="1"/>
</dbReference>
<dbReference type="SUPFAM" id="SSF51395">
    <property type="entry name" value="FMN-linked oxidoreductases"/>
    <property type="match status" value="1"/>
</dbReference>
<comment type="similarity">
    <text evidence="3">Belongs to the FMN-dependent alpha-hydroxy acid dehydrogenase family.</text>
</comment>
<feature type="binding site" evidence="5">
    <location>
        <begin position="110"/>
        <end position="112"/>
    </location>
    <ligand>
        <name>FMN</name>
        <dbReference type="ChEBI" id="CHEBI:58210"/>
    </ligand>
</feature>
<feature type="binding site" evidence="5">
    <location>
        <position position="324"/>
    </location>
    <ligand>
        <name>glyoxylate</name>
        <dbReference type="ChEBI" id="CHEBI:36655"/>
    </ligand>
</feature>
<protein>
    <submittedName>
        <fullName evidence="7">Oxidoreductase</fullName>
    </submittedName>
</protein>
<evidence type="ECO:0000256" key="5">
    <source>
        <dbReference type="PIRSR" id="PIRSR000138-2"/>
    </source>
</evidence>
<proteinExistence type="inferred from homology"/>
<dbReference type="Pfam" id="PF01070">
    <property type="entry name" value="FMN_dh"/>
    <property type="match status" value="1"/>
</dbReference>
<dbReference type="InterPro" id="IPR037396">
    <property type="entry name" value="FMN_HAD"/>
</dbReference>
<dbReference type="EMBL" id="QPFP01000001">
    <property type="protein sequence ID" value="TEB39972.1"/>
    <property type="molecule type" value="Genomic_DNA"/>
</dbReference>
<keyword evidence="5" id="KW-0288">FMN</keyword>
<evidence type="ECO:0000256" key="2">
    <source>
        <dbReference type="ARBA" id="ARBA00023002"/>
    </source>
</evidence>
<feature type="binding site" evidence="5">
    <location>
        <begin position="382"/>
        <end position="383"/>
    </location>
    <ligand>
        <name>FMN</name>
        <dbReference type="ChEBI" id="CHEBI:58210"/>
    </ligand>
</feature>
<dbReference type="STRING" id="71717.A0A4Y7U2F1"/>
<dbReference type="GO" id="GO:0016491">
    <property type="term" value="F:oxidoreductase activity"/>
    <property type="evidence" value="ECO:0007669"/>
    <property type="project" value="UniProtKB-KW"/>
</dbReference>
<feature type="binding site" evidence="5">
    <location>
        <position position="57"/>
    </location>
    <ligand>
        <name>glyoxylate</name>
        <dbReference type="ChEBI" id="CHEBI:36655"/>
    </ligand>
</feature>
<feature type="binding site" evidence="5">
    <location>
        <position position="297"/>
    </location>
    <ligand>
        <name>FMN</name>
        <dbReference type="ChEBI" id="CHEBI:58210"/>
    </ligand>
</feature>
<reference evidence="7 8" key="1">
    <citation type="journal article" date="2019" name="Nat. Ecol. Evol.">
        <title>Megaphylogeny resolves global patterns of mushroom evolution.</title>
        <authorList>
            <person name="Varga T."/>
            <person name="Krizsan K."/>
            <person name="Foldi C."/>
            <person name="Dima B."/>
            <person name="Sanchez-Garcia M."/>
            <person name="Sanchez-Ramirez S."/>
            <person name="Szollosi G.J."/>
            <person name="Szarkandi J.G."/>
            <person name="Papp V."/>
            <person name="Albert L."/>
            <person name="Andreopoulos W."/>
            <person name="Angelini C."/>
            <person name="Antonin V."/>
            <person name="Barry K.W."/>
            <person name="Bougher N.L."/>
            <person name="Buchanan P."/>
            <person name="Buyck B."/>
            <person name="Bense V."/>
            <person name="Catcheside P."/>
            <person name="Chovatia M."/>
            <person name="Cooper J."/>
            <person name="Damon W."/>
            <person name="Desjardin D."/>
            <person name="Finy P."/>
            <person name="Geml J."/>
            <person name="Haridas S."/>
            <person name="Hughes K."/>
            <person name="Justo A."/>
            <person name="Karasinski D."/>
            <person name="Kautmanova I."/>
            <person name="Kiss B."/>
            <person name="Kocsube S."/>
            <person name="Kotiranta H."/>
            <person name="LaButti K.M."/>
            <person name="Lechner B.E."/>
            <person name="Liimatainen K."/>
            <person name="Lipzen A."/>
            <person name="Lukacs Z."/>
            <person name="Mihaltcheva S."/>
            <person name="Morgado L.N."/>
            <person name="Niskanen T."/>
            <person name="Noordeloos M.E."/>
            <person name="Ohm R.A."/>
            <person name="Ortiz-Santana B."/>
            <person name="Ovrebo C."/>
            <person name="Racz N."/>
            <person name="Riley R."/>
            <person name="Savchenko A."/>
            <person name="Shiryaev A."/>
            <person name="Soop K."/>
            <person name="Spirin V."/>
            <person name="Szebenyi C."/>
            <person name="Tomsovsky M."/>
            <person name="Tulloss R.E."/>
            <person name="Uehling J."/>
            <person name="Grigoriev I.V."/>
            <person name="Vagvolgyi C."/>
            <person name="Papp T."/>
            <person name="Martin F.M."/>
            <person name="Miettinen O."/>
            <person name="Hibbett D.S."/>
            <person name="Nagy L.G."/>
        </authorList>
    </citation>
    <scope>NUCLEOTIDE SEQUENCE [LARGE SCALE GENOMIC DNA]</scope>
    <source>
        <strain evidence="7 8">FP101781</strain>
    </source>
</reference>
<dbReference type="GO" id="GO:0010181">
    <property type="term" value="F:FMN binding"/>
    <property type="evidence" value="ECO:0007669"/>
    <property type="project" value="InterPro"/>
</dbReference>
<dbReference type="AlphaFoldDB" id="A0A4Y7U2F1"/>
<dbReference type="PROSITE" id="PS00557">
    <property type="entry name" value="FMN_HYDROXY_ACID_DH_1"/>
    <property type="match status" value="1"/>
</dbReference>
<evidence type="ECO:0000313" key="8">
    <source>
        <dbReference type="Proteomes" id="UP000298030"/>
    </source>
</evidence>
<keyword evidence="2" id="KW-0560">Oxidoreductase</keyword>
<dbReference type="OrthoDB" id="25826at2759"/>
<feature type="binding site" evidence="5">
    <location>
        <position position="319"/>
    </location>
    <ligand>
        <name>FMN</name>
        <dbReference type="ChEBI" id="CHEBI:58210"/>
    </ligand>
</feature>
<feature type="binding site" evidence="5">
    <location>
        <position position="161"/>
    </location>
    <ligand>
        <name>FMN</name>
        <dbReference type="ChEBI" id="CHEBI:58210"/>
    </ligand>
</feature>
<comment type="cofactor">
    <cofactor evidence="1">
        <name>FMN</name>
        <dbReference type="ChEBI" id="CHEBI:58210"/>
    </cofactor>
</comment>
<gene>
    <name evidence="7" type="ORF">FA13DRAFT_1784617</name>
</gene>
<organism evidence="7 8">
    <name type="scientific">Coprinellus micaceus</name>
    <name type="common">Glistening ink-cap mushroom</name>
    <name type="synonym">Coprinus micaceus</name>
    <dbReference type="NCBI Taxonomy" id="71717"/>
    <lineage>
        <taxon>Eukaryota</taxon>
        <taxon>Fungi</taxon>
        <taxon>Dikarya</taxon>
        <taxon>Basidiomycota</taxon>
        <taxon>Agaricomycotina</taxon>
        <taxon>Agaricomycetes</taxon>
        <taxon>Agaricomycetidae</taxon>
        <taxon>Agaricales</taxon>
        <taxon>Agaricineae</taxon>
        <taxon>Psathyrellaceae</taxon>
        <taxon>Coprinellus</taxon>
    </lineage>
</organism>
<feature type="binding site" evidence="5">
    <location>
        <position position="198"/>
    </location>
    <ligand>
        <name>glyoxylate</name>
        <dbReference type="ChEBI" id="CHEBI:36655"/>
    </ligand>
</feature>
<dbReference type="InterPro" id="IPR012133">
    <property type="entry name" value="Alpha-hydoxy_acid_DH_FMN"/>
</dbReference>
<evidence type="ECO:0000313" key="7">
    <source>
        <dbReference type="EMBL" id="TEB39972.1"/>
    </source>
</evidence>
<sequence>MSSTLIPAASSDNPWKTYMGEIYTSRKPPQPLGTVKFEEIEAQAKDKLKDIPGAFDYAGGSSGTNATYRNNLRAFEKWAIIPRMLRNATNRTLETTLFGQKVSSPIILAPIGVQGSFNPDGELPAARAAQKLGITFTLSTAASRTMEEVAEANGDGHRWFQLYWPRTNEVTLSLLNRAKAAGYTALMVTLDTTIIGWRPHDLDRSYLPFVHGLGVQVGISDPVFMARHNRQPIAKTELDFPYDSQKLDEAYAAGDEKVKELVYLGVEWMKEANLGLFRTWEDLNFLRENWEGPLIVKGIQCPEDAEKALQFGVDGIVVSNHGGRQVDGAIPSLYALEQIMKSEKIRTAQRCGVLTVLFDSGIRTGSDIIKAIALGAQAVLLGRPYVYGSILGGQAGVEQVIKHTLADLDTNLSLSGYKNLDEIQGRGEEVLMKLDF</sequence>
<name>A0A4Y7U2F1_COPMI</name>
<dbReference type="PROSITE" id="PS51349">
    <property type="entry name" value="FMN_HYDROXY_ACID_DH_2"/>
    <property type="match status" value="1"/>
</dbReference>
<feature type="binding site" evidence="5">
    <location>
        <position position="163"/>
    </location>
    <ligand>
        <name>glyoxylate</name>
        <dbReference type="ChEBI" id="CHEBI:36655"/>
    </ligand>
</feature>
<dbReference type="PANTHER" id="PTHR10578">
    <property type="entry name" value="S -2-HYDROXY-ACID OXIDASE-RELATED"/>
    <property type="match status" value="1"/>
</dbReference>
<feature type="active site" description="Proton acceptor" evidence="4">
    <location>
        <position position="321"/>
    </location>
</feature>
<dbReference type="PANTHER" id="PTHR10578:SF143">
    <property type="entry name" value="FMN-DEPENDENT ALPHA-HYDROXY ACID DEHYDROGENASE PB1A11.03"/>
    <property type="match status" value="1"/>
</dbReference>
<dbReference type="Proteomes" id="UP000298030">
    <property type="component" value="Unassembled WGS sequence"/>
</dbReference>
<accession>A0A4Y7U2F1</accession>
<feature type="binding site" evidence="5">
    <location>
        <position position="139"/>
    </location>
    <ligand>
        <name>FMN</name>
        <dbReference type="ChEBI" id="CHEBI:58210"/>
    </ligand>
</feature>
<dbReference type="InterPro" id="IPR008259">
    <property type="entry name" value="FMN_hydac_DH_AS"/>
</dbReference>
<evidence type="ECO:0000259" key="6">
    <source>
        <dbReference type="PROSITE" id="PS51349"/>
    </source>
</evidence>
<feature type="domain" description="FMN hydroxy acid dehydrogenase" evidence="6">
    <location>
        <begin position="31"/>
        <end position="433"/>
    </location>
</feature>
<evidence type="ECO:0000256" key="3">
    <source>
        <dbReference type="ARBA" id="ARBA00024042"/>
    </source>
</evidence>
<feature type="binding site" evidence="5">
    <location>
        <position position="321"/>
    </location>
    <ligand>
        <name>glyoxylate</name>
        <dbReference type="ChEBI" id="CHEBI:36655"/>
    </ligand>
</feature>